<dbReference type="Pfam" id="PF14223">
    <property type="entry name" value="Retrotran_gag_2"/>
    <property type="match status" value="1"/>
</dbReference>
<name>A0A4Y9YK45_9APHY</name>
<evidence type="ECO:0000256" key="1">
    <source>
        <dbReference type="SAM" id="MobiDB-lite"/>
    </source>
</evidence>
<feature type="region of interest" description="Disordered" evidence="1">
    <location>
        <begin position="350"/>
        <end position="424"/>
    </location>
</feature>
<comment type="caution">
    <text evidence="2">The sequence shown here is derived from an EMBL/GenBank/DDBJ whole genome shotgun (WGS) entry which is preliminary data.</text>
</comment>
<dbReference type="Proteomes" id="UP000298390">
    <property type="component" value="Unassembled WGS sequence"/>
</dbReference>
<dbReference type="EMBL" id="SEKV01000164">
    <property type="protein sequence ID" value="TFY62492.1"/>
    <property type="molecule type" value="Genomic_DNA"/>
</dbReference>
<evidence type="ECO:0000313" key="3">
    <source>
        <dbReference type="Proteomes" id="UP000298390"/>
    </source>
</evidence>
<evidence type="ECO:0008006" key="4">
    <source>
        <dbReference type="Google" id="ProtNLM"/>
    </source>
</evidence>
<proteinExistence type="predicted"/>
<protein>
    <recommendedName>
        <fullName evidence="4">DUF4219 domain-containing protein</fullName>
    </recommendedName>
</protein>
<feature type="region of interest" description="Disordered" evidence="1">
    <location>
        <begin position="193"/>
        <end position="265"/>
    </location>
</feature>
<organism evidence="2 3">
    <name type="scientific">Rhodofomes roseus</name>
    <dbReference type="NCBI Taxonomy" id="34475"/>
    <lineage>
        <taxon>Eukaryota</taxon>
        <taxon>Fungi</taxon>
        <taxon>Dikarya</taxon>
        <taxon>Basidiomycota</taxon>
        <taxon>Agaricomycotina</taxon>
        <taxon>Agaricomycetes</taxon>
        <taxon>Polyporales</taxon>
        <taxon>Rhodofomes</taxon>
    </lineage>
</organism>
<dbReference type="AlphaFoldDB" id="A0A4Y9YK45"/>
<feature type="compositionally biased region" description="Low complexity" evidence="1">
    <location>
        <begin position="193"/>
        <end position="207"/>
    </location>
</feature>
<feature type="compositionally biased region" description="Basic residues" evidence="1">
    <location>
        <begin position="241"/>
        <end position="255"/>
    </location>
</feature>
<evidence type="ECO:0000313" key="2">
    <source>
        <dbReference type="EMBL" id="TFY62492.1"/>
    </source>
</evidence>
<accession>A0A4Y9YK45</accession>
<dbReference type="STRING" id="34475.A0A4Y9YK45"/>
<feature type="compositionally biased region" description="Polar residues" evidence="1">
    <location>
        <begin position="379"/>
        <end position="393"/>
    </location>
</feature>
<gene>
    <name evidence="2" type="ORF">EVJ58_g3828</name>
</gene>
<sequence length="424" mass="46181">MASNTLFTAVPILDGSNYRAWAESMSAFLMAQEVWIIVNSTWPQPTLDTENPAVYYEWLQRDQKAQGSIRLRLTSSVKAAVKNKTTSKALWDELKALYDKQTPAGVYKEFRTAINARIPPNKHPNPTFANIAAAFDKLAGEGIDIPASLRAMIALNALPSRYNTVVTTILQAKELTEMKIDYVRESVVIAYEQGGKQASSSQSAKKISAVKRKHGEPNFNQQQQRQDGSSSGGAKEGQGKGKGKQRGKRSGKQVKSRANQGDHTDHAHLASQASIAGPTTSKVVEIAPSGSKSHTVTTRPAKTGHSKNAHWWLKSALELAKDIDVSGTSQRLTTLSEVVDNSARIEEYLSDSESESRASKRSRHGSEVGHAIDAIMDGTYNSYNEDEGPTTQDPLDWGSDGQYDIDDELANAAGLGEDFDAGRM</sequence>
<reference evidence="2 3" key="1">
    <citation type="submission" date="2019-01" db="EMBL/GenBank/DDBJ databases">
        <title>Genome sequencing of the rare red list fungi Fomitopsis rosea.</title>
        <authorList>
            <person name="Buettner E."/>
            <person name="Kellner H."/>
        </authorList>
    </citation>
    <scope>NUCLEOTIDE SEQUENCE [LARGE SCALE GENOMIC DNA]</scope>
    <source>
        <strain evidence="2 3">DSM 105464</strain>
    </source>
</reference>